<evidence type="ECO:0000313" key="2">
    <source>
        <dbReference type="EMBL" id="OEL32510.1"/>
    </source>
</evidence>
<dbReference type="Proteomes" id="UP000095767">
    <property type="component" value="Unassembled WGS sequence"/>
</dbReference>
<comment type="caution">
    <text evidence="2">The sequence shown here is derived from an EMBL/GenBank/DDBJ whole genome shotgun (WGS) entry which is preliminary data.</text>
</comment>
<proteinExistence type="predicted"/>
<dbReference type="EMBL" id="LWDX02020967">
    <property type="protein sequence ID" value="OEL32510.1"/>
    <property type="molecule type" value="Genomic_DNA"/>
</dbReference>
<dbReference type="AlphaFoldDB" id="A0A1E5W5E6"/>
<feature type="region of interest" description="Disordered" evidence="1">
    <location>
        <begin position="16"/>
        <end position="41"/>
    </location>
</feature>
<gene>
    <name evidence="2" type="ORF">BAE44_0006471</name>
</gene>
<organism evidence="2 3">
    <name type="scientific">Dichanthelium oligosanthes</name>
    <dbReference type="NCBI Taxonomy" id="888268"/>
    <lineage>
        <taxon>Eukaryota</taxon>
        <taxon>Viridiplantae</taxon>
        <taxon>Streptophyta</taxon>
        <taxon>Embryophyta</taxon>
        <taxon>Tracheophyta</taxon>
        <taxon>Spermatophyta</taxon>
        <taxon>Magnoliopsida</taxon>
        <taxon>Liliopsida</taxon>
        <taxon>Poales</taxon>
        <taxon>Poaceae</taxon>
        <taxon>PACMAD clade</taxon>
        <taxon>Panicoideae</taxon>
        <taxon>Panicodae</taxon>
        <taxon>Paniceae</taxon>
        <taxon>Dichantheliinae</taxon>
        <taxon>Dichanthelium</taxon>
    </lineage>
</organism>
<accession>A0A1E5W5E6</accession>
<keyword evidence="3" id="KW-1185">Reference proteome</keyword>
<sequence length="135" mass="14608">MFFGAETARKERLKKLGKKPVQTCGEPGSNAGGGRSTELRARSPRCGTCRACAVAESWWAAHERALATPLTLTFVGRGRDGLCGRLSPVNLVRPLVDCGSSSAYRRVELQIESANPSGFAPFLWKMLVKSLVRVS</sequence>
<evidence type="ECO:0000313" key="3">
    <source>
        <dbReference type="Proteomes" id="UP000095767"/>
    </source>
</evidence>
<evidence type="ECO:0000256" key="1">
    <source>
        <dbReference type="SAM" id="MobiDB-lite"/>
    </source>
</evidence>
<name>A0A1E5W5E6_9POAL</name>
<reference evidence="2 3" key="1">
    <citation type="submission" date="2016-09" db="EMBL/GenBank/DDBJ databases">
        <title>The draft genome of Dichanthelium oligosanthes: A C3 panicoid grass species.</title>
        <authorList>
            <person name="Studer A.J."/>
            <person name="Schnable J.C."/>
            <person name="Brutnell T.P."/>
        </authorList>
    </citation>
    <scope>NUCLEOTIDE SEQUENCE [LARGE SCALE GENOMIC DNA]</scope>
    <source>
        <strain evidence="3">cv. Kellogg 1175</strain>
        <tissue evidence="2">Leaf</tissue>
    </source>
</reference>
<protein>
    <submittedName>
        <fullName evidence="2">Uncharacterized protein</fullName>
    </submittedName>
</protein>